<proteinExistence type="predicted"/>
<protein>
    <submittedName>
        <fullName evidence="1">Putative secreted protein</fullName>
    </submittedName>
</protein>
<accession>A0A6B0U939</accession>
<organism evidence="1">
    <name type="scientific">Ixodes ricinus</name>
    <name type="common">Common tick</name>
    <name type="synonym">Acarus ricinus</name>
    <dbReference type="NCBI Taxonomy" id="34613"/>
    <lineage>
        <taxon>Eukaryota</taxon>
        <taxon>Metazoa</taxon>
        <taxon>Ecdysozoa</taxon>
        <taxon>Arthropoda</taxon>
        <taxon>Chelicerata</taxon>
        <taxon>Arachnida</taxon>
        <taxon>Acari</taxon>
        <taxon>Parasitiformes</taxon>
        <taxon>Ixodida</taxon>
        <taxon>Ixodoidea</taxon>
        <taxon>Ixodidae</taxon>
        <taxon>Ixodinae</taxon>
        <taxon>Ixodes</taxon>
    </lineage>
</organism>
<evidence type="ECO:0000313" key="1">
    <source>
        <dbReference type="EMBL" id="MXU89079.1"/>
    </source>
</evidence>
<name>A0A6B0U939_IXORI</name>
<dbReference type="EMBL" id="GIFC01006996">
    <property type="protein sequence ID" value="MXU89079.1"/>
    <property type="molecule type" value="Transcribed_RNA"/>
</dbReference>
<reference evidence="1" key="1">
    <citation type="submission" date="2019-12" db="EMBL/GenBank/DDBJ databases">
        <title>An insight into the sialome of adult female Ixodes ricinus ticks feeding for 6 days.</title>
        <authorList>
            <person name="Perner J."/>
            <person name="Ribeiro J.M.C."/>
        </authorList>
    </citation>
    <scope>NUCLEOTIDE SEQUENCE</scope>
    <source>
        <strain evidence="1">Semi-engorged</strain>
        <tissue evidence="1">Salivary glands</tissue>
    </source>
</reference>
<dbReference type="AlphaFoldDB" id="A0A6B0U939"/>
<sequence>MDWLGLAALLEYSRVLPLGDAMLRYVSYFFFHLAARHQHHHYYNFTLFPSIPSRIRHIRPTFQSPCCGPGFVPFNLVMTTLAWTSCPHLFCRRDVSLRSAESTRP</sequence>